<evidence type="ECO:0000259" key="2">
    <source>
        <dbReference type="Pfam" id="PF00652"/>
    </source>
</evidence>
<dbReference type="Gene3D" id="2.80.10.50">
    <property type="match status" value="1"/>
</dbReference>
<protein>
    <recommendedName>
        <fullName evidence="2">Ricin B lectin domain-containing protein</fullName>
    </recommendedName>
</protein>
<feature type="domain" description="Ricin B lectin" evidence="2">
    <location>
        <begin position="85"/>
        <end position="173"/>
    </location>
</feature>
<dbReference type="Proteomes" id="UP000479692">
    <property type="component" value="Unassembled WGS sequence"/>
</dbReference>
<keyword evidence="1" id="KW-0732">Signal</keyword>
<evidence type="ECO:0000313" key="3">
    <source>
        <dbReference type="EMBL" id="MUV14134.1"/>
    </source>
</evidence>
<organism evidence="3 4">
    <name type="scientific">Noviluteimonas gilva</name>
    <dbReference type="NCBI Taxonomy" id="2682097"/>
    <lineage>
        <taxon>Bacteria</taxon>
        <taxon>Pseudomonadati</taxon>
        <taxon>Pseudomonadota</taxon>
        <taxon>Gammaproteobacteria</taxon>
        <taxon>Lysobacterales</taxon>
        <taxon>Lysobacteraceae</taxon>
        <taxon>Noviluteimonas</taxon>
    </lineage>
</organism>
<dbReference type="AlphaFoldDB" id="A0A7C9HYI7"/>
<dbReference type="EMBL" id="WOXT01000002">
    <property type="protein sequence ID" value="MUV14134.1"/>
    <property type="molecule type" value="Genomic_DNA"/>
</dbReference>
<dbReference type="SUPFAM" id="SSF50370">
    <property type="entry name" value="Ricin B-like lectins"/>
    <property type="match status" value="1"/>
</dbReference>
<name>A0A7C9HYI7_9GAMM</name>
<dbReference type="RefSeq" id="WP_156641453.1">
    <property type="nucleotide sequence ID" value="NZ_WOXT01000002.1"/>
</dbReference>
<dbReference type="Pfam" id="PF00652">
    <property type="entry name" value="Ricin_B_lectin"/>
    <property type="match status" value="1"/>
</dbReference>
<comment type="caution">
    <text evidence="3">The sequence shown here is derived from an EMBL/GenBank/DDBJ whole genome shotgun (WGS) entry which is preliminary data.</text>
</comment>
<sequence length="318" mass="35420">MSLRTLLATLALLVATPAAAYEPDHFYVIRSKLDGRVLTAEGNASHLHGQAHVATGVAMRAPDNSPAQLWYVERAPGAYGAMGMMYIRNYLGGRVLDVEGWQTNVIKYAKKSAPEWNQLWRIDGNRIQSYRATNHWQCLDVLYANWRYGPNTGRWNCTGGSNQQWDWVRKERIVRMGDVPGRATVAPAGGLMFARPLIPEEASAGGIYGWPVPASPKMKSYVLLTWKNSKAACERLVVNGTPNWRLPTQNEFVTLLNTYKPLGAPPSGVALERLGWINGTHWLSRVVGEYWNGLIVPDDPTREDAWATDTPFLAACVR</sequence>
<feature type="chain" id="PRO_5028946393" description="Ricin B lectin domain-containing protein" evidence="1">
    <location>
        <begin position="21"/>
        <end position="318"/>
    </location>
</feature>
<feature type="signal peptide" evidence="1">
    <location>
        <begin position="1"/>
        <end position="20"/>
    </location>
</feature>
<dbReference type="CDD" id="cd00161">
    <property type="entry name" value="beta-trefoil_Ricin-like"/>
    <property type="match status" value="1"/>
</dbReference>
<accession>A0A7C9HYI7</accession>
<dbReference type="InterPro" id="IPR000772">
    <property type="entry name" value="Ricin_B_lectin"/>
</dbReference>
<reference evidence="3 4" key="1">
    <citation type="submission" date="2019-12" db="EMBL/GenBank/DDBJ databases">
        <authorList>
            <person name="Xu J."/>
        </authorList>
    </citation>
    <scope>NUCLEOTIDE SEQUENCE [LARGE SCALE GENOMIC DNA]</scope>
    <source>
        <strain evidence="3 4">HX-5-24</strain>
    </source>
</reference>
<keyword evidence="4" id="KW-1185">Reference proteome</keyword>
<dbReference type="InterPro" id="IPR035992">
    <property type="entry name" value="Ricin_B-like_lectins"/>
</dbReference>
<gene>
    <name evidence="3" type="ORF">GN331_07905</name>
</gene>
<proteinExistence type="predicted"/>
<evidence type="ECO:0000256" key="1">
    <source>
        <dbReference type="SAM" id="SignalP"/>
    </source>
</evidence>
<evidence type="ECO:0000313" key="4">
    <source>
        <dbReference type="Proteomes" id="UP000479692"/>
    </source>
</evidence>